<sequence>MSEPKTSKRKRTERPDEEASRSEDTVTRSEKYWFDDGNVVLQAEGTQFRVHRSFLALQSPVFADMFSIPQPPKGEGLVDGCPVVHLQDSSKDIDNLLGLLFGWPYVQDVSGHWVQLYAPTMVTSQSVPTATHGFPAVSQNETAPTRPHNNMEDGPNQPLSEALVIVTSTRAPTAGPSTAVIDPALLPLPEVSDDDLSDPVTIVKSQGHATAKKVAGSRQKGKGKQRAVLTESRDKGKEKATARKRRHASDDEEVEVVAKRGRPKGAGNYTADEVDALLDFVEEELPLGQRGWQSIHRGFTRWARRNDAAERTLKSLETKFKQLVKTTKPTGDAYCPPDVKRAHKIDGRINERAATRDLNDSDFDDAAQLTGGSEDDDDNADDIPEAPKKSRKAASAGNRGIQNAIIRRPDPAVQRRSWSNNVDLIGKLANAFDPSVQQARDEEHANLTIESLRSQLSTLQTQVHEAQRARDRAELQLQLIEEGSRQSRPFRRSRHNGYVKRSKSTKRSVQRVQGKMHCKERYPEGGIHMYWVTDPSSTSGESDKENEDPNFFCRRCDIDYRDQPSSSSSSGHHFGIELQALTTSQPNAATATAGKDQDGEEGDHDDIYVKDADGPKDE</sequence>
<dbReference type="Pfam" id="PF20681">
    <property type="entry name" value="DUF6818"/>
    <property type="match status" value="1"/>
</dbReference>
<reference evidence="4 5" key="1">
    <citation type="submission" date="2020-01" db="EMBL/GenBank/DDBJ databases">
        <authorList>
            <person name="Gupta K D."/>
        </authorList>
    </citation>
    <scope>NUCLEOTIDE SEQUENCE [LARGE SCALE GENOMIC DNA]</scope>
</reference>
<comment type="caution">
    <text evidence="4">The sequence shown here is derived from an EMBL/GenBank/DDBJ whole genome shotgun (WGS) entry which is preliminary data.</text>
</comment>
<evidence type="ECO:0000256" key="1">
    <source>
        <dbReference type="SAM" id="Coils"/>
    </source>
</evidence>
<feature type="region of interest" description="Disordered" evidence="2">
    <location>
        <begin position="352"/>
        <end position="415"/>
    </location>
</feature>
<dbReference type="PROSITE" id="PS50097">
    <property type="entry name" value="BTB"/>
    <property type="match status" value="1"/>
</dbReference>
<dbReference type="InterPro" id="IPR049203">
    <property type="entry name" value="DUF6818"/>
</dbReference>
<feature type="region of interest" description="Disordered" evidence="2">
    <location>
        <begin position="484"/>
        <end position="515"/>
    </location>
</feature>
<evidence type="ECO:0000313" key="4">
    <source>
        <dbReference type="EMBL" id="CAA7266009.1"/>
    </source>
</evidence>
<protein>
    <recommendedName>
        <fullName evidence="3">BTB domain-containing protein</fullName>
    </recommendedName>
</protein>
<feature type="coiled-coil region" evidence="1">
    <location>
        <begin position="299"/>
        <end position="326"/>
    </location>
</feature>
<dbReference type="Gene3D" id="3.30.710.10">
    <property type="entry name" value="Potassium Channel Kv1.1, Chain A"/>
    <property type="match status" value="1"/>
</dbReference>
<dbReference type="CDD" id="cd18186">
    <property type="entry name" value="BTB_POZ_ZBTB_KLHL-like"/>
    <property type="match status" value="1"/>
</dbReference>
<dbReference type="EMBL" id="CACVBS010000052">
    <property type="protein sequence ID" value="CAA7266009.1"/>
    <property type="molecule type" value="Genomic_DNA"/>
</dbReference>
<dbReference type="OrthoDB" id="99432at2759"/>
<evidence type="ECO:0000259" key="3">
    <source>
        <dbReference type="PROSITE" id="PS50097"/>
    </source>
</evidence>
<keyword evidence="1" id="KW-0175">Coiled coil</keyword>
<organism evidence="4 5">
    <name type="scientific">Cyclocybe aegerita</name>
    <name type="common">Black poplar mushroom</name>
    <name type="synonym">Agrocybe aegerita</name>
    <dbReference type="NCBI Taxonomy" id="1973307"/>
    <lineage>
        <taxon>Eukaryota</taxon>
        <taxon>Fungi</taxon>
        <taxon>Dikarya</taxon>
        <taxon>Basidiomycota</taxon>
        <taxon>Agaricomycotina</taxon>
        <taxon>Agaricomycetes</taxon>
        <taxon>Agaricomycetidae</taxon>
        <taxon>Agaricales</taxon>
        <taxon>Agaricineae</taxon>
        <taxon>Bolbitiaceae</taxon>
        <taxon>Cyclocybe</taxon>
    </lineage>
</organism>
<feature type="region of interest" description="Disordered" evidence="2">
    <location>
        <begin position="1"/>
        <end position="27"/>
    </location>
</feature>
<evidence type="ECO:0000313" key="5">
    <source>
        <dbReference type="Proteomes" id="UP000467700"/>
    </source>
</evidence>
<accession>A0A8S0VS64</accession>
<feature type="compositionally biased region" description="Acidic residues" evidence="2">
    <location>
        <begin position="373"/>
        <end position="384"/>
    </location>
</feature>
<feature type="region of interest" description="Disordered" evidence="2">
    <location>
        <begin position="562"/>
        <end position="618"/>
    </location>
</feature>
<gene>
    <name evidence="4" type="ORF">AAE3_LOCUS8355</name>
</gene>
<name>A0A8S0VS64_CYCAE</name>
<keyword evidence="5" id="KW-1185">Reference proteome</keyword>
<dbReference type="Proteomes" id="UP000467700">
    <property type="component" value="Unassembled WGS sequence"/>
</dbReference>
<dbReference type="PANTHER" id="PTHR34409:SF1">
    <property type="entry name" value="MYB-LIKE DOMAIN-CONTAINING PROTEIN"/>
    <property type="match status" value="1"/>
</dbReference>
<dbReference type="SUPFAM" id="SSF54695">
    <property type="entry name" value="POZ domain"/>
    <property type="match status" value="1"/>
</dbReference>
<dbReference type="Pfam" id="PF00651">
    <property type="entry name" value="BTB"/>
    <property type="match status" value="1"/>
</dbReference>
<evidence type="ECO:0000256" key="2">
    <source>
        <dbReference type="SAM" id="MobiDB-lite"/>
    </source>
</evidence>
<feature type="compositionally biased region" description="Basic and acidic residues" evidence="2">
    <location>
        <begin position="231"/>
        <end position="241"/>
    </location>
</feature>
<feature type="compositionally biased region" description="Basic and acidic residues" evidence="2">
    <location>
        <begin position="13"/>
        <end position="27"/>
    </location>
</feature>
<feature type="compositionally biased region" description="Polar residues" evidence="2">
    <location>
        <begin position="580"/>
        <end position="590"/>
    </location>
</feature>
<dbReference type="PANTHER" id="PTHR34409">
    <property type="entry name" value="SET DOMAIN-CONTAINING PROTEIN"/>
    <property type="match status" value="1"/>
</dbReference>
<dbReference type="AlphaFoldDB" id="A0A8S0VS64"/>
<proteinExistence type="predicted"/>
<feature type="domain" description="BTB" evidence="3">
    <location>
        <begin position="37"/>
        <end position="101"/>
    </location>
</feature>
<feature type="coiled-coil region" evidence="1">
    <location>
        <begin position="449"/>
        <end position="483"/>
    </location>
</feature>
<feature type="region of interest" description="Disordered" evidence="2">
    <location>
        <begin position="206"/>
        <end position="256"/>
    </location>
</feature>
<feature type="compositionally biased region" description="Basic residues" evidence="2">
    <location>
        <begin position="488"/>
        <end position="515"/>
    </location>
</feature>
<feature type="compositionally biased region" description="Basic and acidic residues" evidence="2">
    <location>
        <begin position="605"/>
        <end position="618"/>
    </location>
</feature>
<dbReference type="InterPro" id="IPR000210">
    <property type="entry name" value="BTB/POZ_dom"/>
</dbReference>
<dbReference type="InterPro" id="IPR011333">
    <property type="entry name" value="SKP1/BTB/POZ_sf"/>
</dbReference>